<dbReference type="EMBL" id="CP122539">
    <property type="protein sequence ID" value="WGH77029.1"/>
    <property type="molecule type" value="Genomic_DNA"/>
</dbReference>
<organism evidence="1 2">
    <name type="scientific">Tenacibaculum tangerinum</name>
    <dbReference type="NCBI Taxonomy" id="3038772"/>
    <lineage>
        <taxon>Bacteria</taxon>
        <taxon>Pseudomonadati</taxon>
        <taxon>Bacteroidota</taxon>
        <taxon>Flavobacteriia</taxon>
        <taxon>Flavobacteriales</taxon>
        <taxon>Flavobacteriaceae</taxon>
        <taxon>Tenacibaculum</taxon>
    </lineage>
</organism>
<dbReference type="PANTHER" id="PTHR21174:SF0">
    <property type="entry name" value="HD PHOSPHOHYDROLASE FAMILY PROTEIN-RELATED"/>
    <property type="match status" value="1"/>
</dbReference>
<protein>
    <recommendedName>
        <fullName evidence="3">Metal-dependent HD superfamily phosphohydrolase</fullName>
    </recommendedName>
</protein>
<reference evidence="1 2" key="1">
    <citation type="submission" date="2023-04" db="EMBL/GenBank/DDBJ databases">
        <title>Tenacibaculum tangerinum sp. nov., isolated from sea tidal flat of South Korea.</title>
        <authorList>
            <person name="Lee S.H."/>
            <person name="Kim J.-J."/>
        </authorList>
    </citation>
    <scope>NUCLEOTIDE SEQUENCE [LARGE SCALE GENOMIC DNA]</scope>
    <source>
        <strain evidence="1 2">GRR-S3-23</strain>
    </source>
</reference>
<dbReference type="InterPro" id="IPR009218">
    <property type="entry name" value="HD_phosphohydro"/>
</dbReference>
<evidence type="ECO:0000313" key="2">
    <source>
        <dbReference type="Proteomes" id="UP001232001"/>
    </source>
</evidence>
<dbReference type="Proteomes" id="UP001232001">
    <property type="component" value="Chromosome"/>
</dbReference>
<dbReference type="PANTHER" id="PTHR21174">
    <property type="match status" value="1"/>
</dbReference>
<name>A0ABY8L6Y3_9FLAO</name>
<evidence type="ECO:0000313" key="1">
    <source>
        <dbReference type="EMBL" id="WGH77029.1"/>
    </source>
</evidence>
<dbReference type="SUPFAM" id="SSF109604">
    <property type="entry name" value="HD-domain/PDEase-like"/>
    <property type="match status" value="1"/>
</dbReference>
<accession>A0ABY8L6Y3</accession>
<dbReference type="RefSeq" id="WP_279652884.1">
    <property type="nucleotide sequence ID" value="NZ_CP122539.1"/>
</dbReference>
<evidence type="ECO:0008006" key="3">
    <source>
        <dbReference type="Google" id="ProtNLM"/>
    </source>
</evidence>
<gene>
    <name evidence="1" type="ORF">P8625_07810</name>
</gene>
<proteinExistence type="predicted"/>
<dbReference type="PIRSF" id="PIRSF035170">
    <property type="entry name" value="HD_phosphohydro"/>
    <property type="match status" value="1"/>
</dbReference>
<keyword evidence="2" id="KW-1185">Reference proteome</keyword>
<sequence length="204" mass="24569">MLRNTFLNLLAKYSNDSSINFSLWQEIEKRYTHTKRHYHTLEHLTSLFFQLNSVKEKITHWETILFTLFYHDIIYNALKNNNEEKSAKLAIERMKQLLVPEEIINNCRAQILATKAHNLSKSSDTNYFIDADLSILGQEWEVYVQYYKNVRKEYTMYPNLIYNSGRKKALQHFLTMENIYKTDFFYEKFEKNARTNIQREIALL</sequence>